<feature type="domain" description="DhaL" evidence="4">
    <location>
        <begin position="347"/>
        <end position="547"/>
    </location>
</feature>
<keyword evidence="1 5" id="KW-0808">Transferase</keyword>
<name>Q3JHK0_BURP1</name>
<evidence type="ECO:0000256" key="2">
    <source>
        <dbReference type="ARBA" id="ARBA00022777"/>
    </source>
</evidence>
<feature type="compositionally biased region" description="Basic and acidic residues" evidence="3">
    <location>
        <begin position="194"/>
        <end position="206"/>
    </location>
</feature>
<dbReference type="EnsemblBacteria" id="ABA53426">
    <property type="protein sequence ID" value="ABA53426"/>
    <property type="gene ID" value="BURPS1710b_A1797"/>
</dbReference>
<feature type="compositionally biased region" description="Basic residues" evidence="3">
    <location>
        <begin position="9"/>
        <end position="56"/>
    </location>
</feature>
<dbReference type="HOGENOM" id="CLU_491507_0_0_4"/>
<dbReference type="InterPro" id="IPR050861">
    <property type="entry name" value="Dihydroxyacetone_Kinase"/>
</dbReference>
<accession>Q3JHK0</accession>
<feature type="compositionally biased region" description="Basic and acidic residues" evidence="3">
    <location>
        <begin position="299"/>
        <end position="315"/>
    </location>
</feature>
<organism evidence="5 6">
    <name type="scientific">Burkholderia pseudomallei (strain 1710b)</name>
    <dbReference type="NCBI Taxonomy" id="320372"/>
    <lineage>
        <taxon>Bacteria</taxon>
        <taxon>Pseudomonadati</taxon>
        <taxon>Pseudomonadota</taxon>
        <taxon>Betaproteobacteria</taxon>
        <taxon>Burkholderiales</taxon>
        <taxon>Burkholderiaceae</taxon>
        <taxon>Burkholderia</taxon>
        <taxon>pseudomallei group</taxon>
    </lineage>
</organism>
<feature type="compositionally biased region" description="Basic and acidic residues" evidence="3">
    <location>
        <begin position="224"/>
        <end position="242"/>
    </location>
</feature>
<feature type="compositionally biased region" description="Basic and acidic residues" evidence="3">
    <location>
        <begin position="144"/>
        <end position="162"/>
    </location>
</feature>
<dbReference type="SMART" id="SM01120">
    <property type="entry name" value="Dak2"/>
    <property type="match status" value="1"/>
</dbReference>
<feature type="compositionally biased region" description="Basic and acidic residues" evidence="3">
    <location>
        <begin position="110"/>
        <end position="132"/>
    </location>
</feature>
<feature type="compositionally biased region" description="Basic residues" evidence="3">
    <location>
        <begin position="133"/>
        <end position="143"/>
    </location>
</feature>
<dbReference type="InterPro" id="IPR036117">
    <property type="entry name" value="DhaL_dom_sf"/>
</dbReference>
<dbReference type="SUPFAM" id="SSF101473">
    <property type="entry name" value="DhaL-like"/>
    <property type="match status" value="1"/>
</dbReference>
<feature type="compositionally biased region" description="Basic and acidic residues" evidence="3">
    <location>
        <begin position="75"/>
        <end position="89"/>
    </location>
</feature>
<evidence type="ECO:0000313" key="6">
    <source>
        <dbReference type="Proteomes" id="UP000002700"/>
    </source>
</evidence>
<keyword evidence="2 5" id="KW-0418">Kinase</keyword>
<feature type="compositionally biased region" description="Basic residues" evidence="3">
    <location>
        <begin position="207"/>
        <end position="223"/>
    </location>
</feature>
<dbReference type="PANTHER" id="PTHR28629">
    <property type="entry name" value="TRIOKINASE/FMN CYCLASE"/>
    <property type="match status" value="1"/>
</dbReference>
<feature type="compositionally biased region" description="Basic residues" evidence="3">
    <location>
        <begin position="164"/>
        <end position="173"/>
    </location>
</feature>
<dbReference type="AlphaFoldDB" id="Q3JHK0"/>
<dbReference type="NCBIfam" id="TIGR02365">
    <property type="entry name" value="dha_L_ycgS"/>
    <property type="match status" value="1"/>
</dbReference>
<feature type="compositionally biased region" description="Low complexity" evidence="3">
    <location>
        <begin position="57"/>
        <end position="67"/>
    </location>
</feature>
<evidence type="ECO:0000256" key="3">
    <source>
        <dbReference type="SAM" id="MobiDB-lite"/>
    </source>
</evidence>
<evidence type="ECO:0000259" key="4">
    <source>
        <dbReference type="PROSITE" id="PS51480"/>
    </source>
</evidence>
<dbReference type="GO" id="GO:0005829">
    <property type="term" value="C:cytosol"/>
    <property type="evidence" value="ECO:0007669"/>
    <property type="project" value="TreeGrafter"/>
</dbReference>
<dbReference type="Proteomes" id="UP000002700">
    <property type="component" value="Chromosome II"/>
</dbReference>
<dbReference type="EC" id="2.7.1.29" evidence="5"/>
<feature type="compositionally biased region" description="Basic and acidic residues" evidence="3">
    <location>
        <begin position="174"/>
        <end position="185"/>
    </location>
</feature>
<dbReference type="KEGG" id="bpm:BURPS1710b_A1797"/>
<dbReference type="EMBL" id="CP000125">
    <property type="protein sequence ID" value="ABA53426.1"/>
    <property type="molecule type" value="Genomic_DNA"/>
</dbReference>
<dbReference type="FunFam" id="1.25.40.340:FF:000002">
    <property type="entry name" value="Dihydroxyacetone kinase, L subunit"/>
    <property type="match status" value="1"/>
</dbReference>
<evidence type="ECO:0000256" key="1">
    <source>
        <dbReference type="ARBA" id="ARBA00022679"/>
    </source>
</evidence>
<dbReference type="InterPro" id="IPR004007">
    <property type="entry name" value="DhaL_dom"/>
</dbReference>
<dbReference type="Pfam" id="PF02734">
    <property type="entry name" value="Dak2"/>
    <property type="match status" value="1"/>
</dbReference>
<proteinExistence type="predicted"/>
<dbReference type="GO" id="GO:0019563">
    <property type="term" value="P:glycerol catabolic process"/>
    <property type="evidence" value="ECO:0007669"/>
    <property type="project" value="TreeGrafter"/>
</dbReference>
<protein>
    <submittedName>
        <fullName evidence="5">Dihydroxyacetone kinase family protein</fullName>
        <ecNumber evidence="5">2.7.1.29</ecNumber>
    </submittedName>
</protein>
<reference evidence="5 6" key="1">
    <citation type="submission" date="2005-09" db="EMBL/GenBank/DDBJ databases">
        <authorList>
            <person name="Woods D.E."/>
            <person name="Nierman W.C."/>
        </authorList>
    </citation>
    <scope>NUCLEOTIDE SEQUENCE [LARGE SCALE GENOMIC DNA]</scope>
    <source>
        <strain evidence="5 6">1710b</strain>
    </source>
</reference>
<feature type="compositionally biased region" description="Basic residues" evidence="3">
    <location>
        <begin position="91"/>
        <end position="109"/>
    </location>
</feature>
<gene>
    <name evidence="5" type="primary">dAK1_2</name>
    <name evidence="5" type="ordered locus">BURPS1710b_A1797</name>
</gene>
<dbReference type="PANTHER" id="PTHR28629:SF4">
    <property type="entry name" value="TRIOKINASE_FMN CYCLASE"/>
    <property type="match status" value="1"/>
</dbReference>
<sequence length="554" mass="61442">MHESCHQSSRLRRRGHAARDRRRASGARARRGQPARDRRRASGAGQGRRRHGRRLGPRAGVCRLHGAGARRRGRDRRDLLVAHREELSRRVQARRSRRGRRLPVRQLRGRQHEREDGDQDGRRAGHRREDRRRERRRRVRAARGAREAPRRRGRDPDVEGGRRAGGRGRRSRRRDREREEGDRQHALGRHRPVRVHDPGERQGELPHRRRRDGGRHRPSRRAWRARDAHGEREGHGGDDARHRAAGFPARTRRGSRGAGVGARRDAADGAVHSVCRSIAAARGRWAEDRLSPRRQSVHVARDDGRHADRHPARRQVEATVRRAVQQHRPHRGRTRMNTAAIQCLPLADAGFVVRELVDVIRRNRDHLSEIDAAIGDGDHGINMSKGFGQCGARLDARGATSLPDALDVLSTALMDGIGGSMGPLYGSFFMDFAAPLKGRDTLDAALFGEALAAGFAGVQAISDAKIGDKTLIDTLAPAAAAFHEALRAGDDFRHALAAMSAAAERGKESTRWLQARVGRASRLGERSVGTLDAGAASCCLILCSLASSIGARLN</sequence>
<dbReference type="InterPro" id="IPR012737">
    <property type="entry name" value="DhaK_L_YcgS"/>
</dbReference>
<evidence type="ECO:0000313" key="5">
    <source>
        <dbReference type="EMBL" id="ABA53426.1"/>
    </source>
</evidence>
<dbReference type="PROSITE" id="PS51480">
    <property type="entry name" value="DHAL"/>
    <property type="match status" value="1"/>
</dbReference>
<feature type="region of interest" description="Disordered" evidence="3">
    <location>
        <begin position="295"/>
        <end position="315"/>
    </location>
</feature>
<feature type="region of interest" description="Disordered" evidence="3">
    <location>
        <begin position="1"/>
        <end position="264"/>
    </location>
</feature>
<dbReference type="Gene3D" id="1.25.40.340">
    <property type="match status" value="1"/>
</dbReference>
<dbReference type="GO" id="GO:0004371">
    <property type="term" value="F:glycerone kinase activity"/>
    <property type="evidence" value="ECO:0007669"/>
    <property type="project" value="UniProtKB-EC"/>
</dbReference>